<comment type="caution">
    <text evidence="2">The sequence shown here is derived from an EMBL/GenBank/DDBJ whole genome shotgun (WGS) entry which is preliminary data.</text>
</comment>
<dbReference type="Gene3D" id="3.90.550.10">
    <property type="entry name" value="Spore Coat Polysaccharide Biosynthesis Protein SpsA, Chain A"/>
    <property type="match status" value="1"/>
</dbReference>
<dbReference type="Pfam" id="PF00535">
    <property type="entry name" value="Glycos_transf_2"/>
    <property type="match status" value="1"/>
</dbReference>
<dbReference type="RefSeq" id="WP_271087578.1">
    <property type="nucleotide sequence ID" value="NZ_JAPJZH010000001.1"/>
</dbReference>
<dbReference type="EMBL" id="JAPJZH010000001">
    <property type="protein sequence ID" value="MDA4844055.1"/>
    <property type="molecule type" value="Genomic_DNA"/>
</dbReference>
<dbReference type="PANTHER" id="PTHR43685">
    <property type="entry name" value="GLYCOSYLTRANSFERASE"/>
    <property type="match status" value="1"/>
</dbReference>
<evidence type="ECO:0000313" key="3">
    <source>
        <dbReference type="Proteomes" id="UP001148313"/>
    </source>
</evidence>
<dbReference type="CDD" id="cd00761">
    <property type="entry name" value="Glyco_tranf_GTA_type"/>
    <property type="match status" value="1"/>
</dbReference>
<reference evidence="2" key="1">
    <citation type="submission" date="2022-11" db="EMBL/GenBank/DDBJ databases">
        <title>Hoeflea poritis sp. nov., isolated from scleractinian coral Porites lutea.</title>
        <authorList>
            <person name="Zhang G."/>
            <person name="Wei Q."/>
            <person name="Cai L."/>
        </authorList>
    </citation>
    <scope>NUCLEOTIDE SEQUENCE</scope>
    <source>
        <strain evidence="2">E7-10</strain>
    </source>
</reference>
<evidence type="ECO:0000259" key="1">
    <source>
        <dbReference type="Pfam" id="PF00535"/>
    </source>
</evidence>
<accession>A0ABT4VH86</accession>
<proteinExistence type="predicted"/>
<dbReference type="InterPro" id="IPR001173">
    <property type="entry name" value="Glyco_trans_2-like"/>
</dbReference>
<dbReference type="InterPro" id="IPR050834">
    <property type="entry name" value="Glycosyltransf_2"/>
</dbReference>
<protein>
    <submittedName>
        <fullName evidence="2">Glycosyltransferase family A protein</fullName>
    </submittedName>
</protein>
<dbReference type="InterPro" id="IPR029044">
    <property type="entry name" value="Nucleotide-diphossugar_trans"/>
</dbReference>
<keyword evidence="3" id="KW-1185">Reference proteome</keyword>
<gene>
    <name evidence="2" type="ORF">OOZ53_01780</name>
</gene>
<dbReference type="PANTHER" id="PTHR43685:SF2">
    <property type="entry name" value="GLYCOSYLTRANSFERASE 2-LIKE DOMAIN-CONTAINING PROTEIN"/>
    <property type="match status" value="1"/>
</dbReference>
<name>A0ABT4VH86_9HYPH</name>
<dbReference type="Proteomes" id="UP001148313">
    <property type="component" value="Unassembled WGS sequence"/>
</dbReference>
<organism evidence="2 3">
    <name type="scientific">Hoeflea poritis</name>
    <dbReference type="NCBI Taxonomy" id="2993659"/>
    <lineage>
        <taxon>Bacteria</taxon>
        <taxon>Pseudomonadati</taxon>
        <taxon>Pseudomonadota</taxon>
        <taxon>Alphaproteobacteria</taxon>
        <taxon>Hyphomicrobiales</taxon>
        <taxon>Rhizobiaceae</taxon>
        <taxon>Hoeflea</taxon>
    </lineage>
</organism>
<dbReference type="SUPFAM" id="SSF53448">
    <property type="entry name" value="Nucleotide-diphospho-sugar transferases"/>
    <property type="match status" value="1"/>
</dbReference>
<feature type="domain" description="Glycosyltransferase 2-like" evidence="1">
    <location>
        <begin position="5"/>
        <end position="123"/>
    </location>
</feature>
<sequence>MKVAILMAVHNDRPFIEDALHSVLRQSESTELDIVVVNDGSDDGTETVLQDMARAFPEIRVIDTENRGVTRARNRGLEALRPDTDLVTFLDGDDLMADGRIERDCAAFARDPDLAMIYSKLCYFEHSDPGAFVPSSDSRTLVSRSIHLSSGMFRLSLLKGVGLFDEEFEQAEDTDFILRILETSPKYLVSDSIAHYYRRHPGSMTRNRQIAAREFARAMLKATKRRKLLGNYRLPNDIFDVLQDEEAATWI</sequence>
<evidence type="ECO:0000313" key="2">
    <source>
        <dbReference type="EMBL" id="MDA4844055.1"/>
    </source>
</evidence>